<name>A0A5Q4ZGQ8_9BURK</name>
<evidence type="ECO:0000313" key="7">
    <source>
        <dbReference type="EMBL" id="VVD32253.1"/>
    </source>
</evidence>
<keyword evidence="8" id="KW-1185">Reference proteome</keyword>
<dbReference type="InterPro" id="IPR042098">
    <property type="entry name" value="TauD-like_sf"/>
</dbReference>
<evidence type="ECO:0000313" key="8">
    <source>
        <dbReference type="Proteomes" id="UP000325811"/>
    </source>
</evidence>
<dbReference type="Pfam" id="PF02668">
    <property type="entry name" value="TauD"/>
    <property type="match status" value="1"/>
</dbReference>
<sequence length="301" mass="35000">MAFTVEVVHPLLAARIHGLDLHQPVALEDVEAIEQTSGRYPVLIFPKQFINDDELLAFSANFGPVHTAMSYQTREKEHRLQPKITDISNLGKDNQTFKRGDHRRMNNFVSKRWHTDASYEAIPARYSFLLAYTVAQRGGETQFADMREAYDEMPEDLRPVVEDLSCEYNILWARMLSGYTEFPDEERAKLPPAQHKLVRRHPVSGRKTLYLSGHATHVVDWPIPEGRDLLRELMEFATQPQFVYTHKWHERDLVMWDNRALMHRGRRHIPDTDPREMHRATVMDDPAWTRADSSVRSEAGT</sequence>
<accession>A0A5Q4ZGQ8</accession>
<dbReference type="Proteomes" id="UP000325811">
    <property type="component" value="Chromosome II"/>
</dbReference>
<keyword evidence="2" id="KW-0479">Metal-binding</keyword>
<dbReference type="Gene3D" id="3.60.130.10">
    <property type="entry name" value="Clavaminate synthase-like"/>
    <property type="match status" value="1"/>
</dbReference>
<dbReference type="EMBL" id="LR699554">
    <property type="protein sequence ID" value="VVD32253.1"/>
    <property type="molecule type" value="Genomic_DNA"/>
</dbReference>
<gene>
    <name evidence="7" type="primary">tfdA</name>
    <name evidence="7" type="ORF">PDMSB3_0955</name>
</gene>
<comment type="similarity">
    <text evidence="1">Belongs to the TfdA dioxygenase family.</text>
</comment>
<dbReference type="InterPro" id="IPR003819">
    <property type="entry name" value="TauD/TfdA-like"/>
</dbReference>
<dbReference type="SUPFAM" id="SSF51197">
    <property type="entry name" value="Clavaminate synthase-like"/>
    <property type="match status" value="1"/>
</dbReference>
<dbReference type="KEGG" id="pdio:PDMSB3_0955.1"/>
<evidence type="ECO:0000256" key="3">
    <source>
        <dbReference type="ARBA" id="ARBA00022964"/>
    </source>
</evidence>
<keyword evidence="3 7" id="KW-0223">Dioxygenase</keyword>
<dbReference type="PANTHER" id="PTHR43779">
    <property type="entry name" value="DIOXYGENASE RV0097-RELATED"/>
    <property type="match status" value="1"/>
</dbReference>
<dbReference type="AlphaFoldDB" id="A0A5Q4ZGQ8"/>
<organism evidence="7 8">
    <name type="scientific">Paraburkholderia dioscoreae</name>
    <dbReference type="NCBI Taxonomy" id="2604047"/>
    <lineage>
        <taxon>Bacteria</taxon>
        <taxon>Pseudomonadati</taxon>
        <taxon>Pseudomonadota</taxon>
        <taxon>Betaproteobacteria</taxon>
        <taxon>Burkholderiales</taxon>
        <taxon>Burkholderiaceae</taxon>
        <taxon>Paraburkholderia</taxon>
    </lineage>
</organism>
<reference evidence="7 8" key="1">
    <citation type="submission" date="2019-08" db="EMBL/GenBank/DDBJ databases">
        <authorList>
            <person name="Herpell B J."/>
        </authorList>
    </citation>
    <scope>NUCLEOTIDE SEQUENCE [LARGE SCALE GENOMIC DNA]</scope>
    <source>
        <strain evidence="8">Msb3</strain>
    </source>
</reference>
<evidence type="ECO:0000256" key="5">
    <source>
        <dbReference type="ARBA" id="ARBA00023004"/>
    </source>
</evidence>
<keyword evidence="4 7" id="KW-0560">Oxidoreductase</keyword>
<protein>
    <submittedName>
        <fullName evidence="7">Alpha-ketoglutarate-dependent 2,4-dichlorophenoxyacetate dioxygenase</fullName>
        <ecNumber evidence="7">1.14.11.-</ecNumber>
    </submittedName>
</protein>
<dbReference type="GO" id="GO:0016706">
    <property type="term" value="F:2-oxoglutarate-dependent dioxygenase activity"/>
    <property type="evidence" value="ECO:0007669"/>
    <property type="project" value="UniProtKB-ARBA"/>
</dbReference>
<dbReference type="RefSeq" id="WP_007176625.1">
    <property type="nucleotide sequence ID" value="NZ_LR699554.1"/>
</dbReference>
<dbReference type="InterPro" id="IPR051178">
    <property type="entry name" value="TfdA_dioxygenase"/>
</dbReference>
<keyword evidence="5" id="KW-0408">Iron</keyword>
<evidence type="ECO:0000256" key="1">
    <source>
        <dbReference type="ARBA" id="ARBA00005896"/>
    </source>
</evidence>
<dbReference type="PANTHER" id="PTHR43779:SF3">
    <property type="entry name" value="(3R)-3-[(CARBOXYMETHYL)AMINO]FATTY ACID OXYGENASE_DECARBOXYLASE"/>
    <property type="match status" value="1"/>
</dbReference>
<evidence type="ECO:0000256" key="2">
    <source>
        <dbReference type="ARBA" id="ARBA00022723"/>
    </source>
</evidence>
<evidence type="ECO:0000256" key="4">
    <source>
        <dbReference type="ARBA" id="ARBA00023002"/>
    </source>
</evidence>
<feature type="domain" description="TauD/TfdA-like" evidence="6">
    <location>
        <begin position="10"/>
        <end position="281"/>
    </location>
</feature>
<proteinExistence type="inferred from homology"/>
<dbReference type="EC" id="1.14.11.-" evidence="7"/>
<dbReference type="GO" id="GO:0046872">
    <property type="term" value="F:metal ion binding"/>
    <property type="evidence" value="ECO:0007669"/>
    <property type="project" value="UniProtKB-KW"/>
</dbReference>
<evidence type="ECO:0000259" key="6">
    <source>
        <dbReference type="Pfam" id="PF02668"/>
    </source>
</evidence>